<dbReference type="Pfam" id="PF04313">
    <property type="entry name" value="HSDR_N"/>
    <property type="match status" value="1"/>
</dbReference>
<dbReference type="AlphaFoldDB" id="A0A7R7DSR4"/>
<protein>
    <recommendedName>
        <fullName evidence="1">Restriction endonuclease type I HsdR N-terminal domain-containing protein</fullName>
    </recommendedName>
</protein>
<sequence length="276" mass="30865">MIKSWPEGGCGAAFDAGELRTVRTRRGDGEAAQIGQEHREVRFEDAIEASLLGGGWQRGLGENYDPKLGIDGAELETFIGDAAGRVERRLAFHAGVEDAQRRHLHYSATETGKSLDLALFVNGIPVAIAELKNALTRQTVEHAKRQYCTDRDPRELLFARRALVHFAMDQDYVFLTTKLAGEKTRFLPFNIGSNGPDVDGGAGNPGATDGYRTSYLWEQVWQRDTWLDLLCRYVNVPMCALCGRDLRSSTWTTDEWSCQRRSSDRLHRERGCALVS</sequence>
<proteinExistence type="predicted"/>
<dbReference type="KEGG" id="atl:Athai_46720"/>
<organism evidence="2 3">
    <name type="scientific">Actinocatenispora thailandica</name>
    <dbReference type="NCBI Taxonomy" id="227318"/>
    <lineage>
        <taxon>Bacteria</taxon>
        <taxon>Bacillati</taxon>
        <taxon>Actinomycetota</taxon>
        <taxon>Actinomycetes</taxon>
        <taxon>Micromonosporales</taxon>
        <taxon>Micromonosporaceae</taxon>
        <taxon>Actinocatenispora</taxon>
    </lineage>
</organism>
<feature type="domain" description="Restriction endonuclease type I HsdR N-terminal" evidence="1">
    <location>
        <begin position="107"/>
        <end position="177"/>
    </location>
</feature>
<dbReference type="GO" id="GO:0005524">
    <property type="term" value="F:ATP binding"/>
    <property type="evidence" value="ECO:0007669"/>
    <property type="project" value="UniProtKB-KW"/>
</dbReference>
<evidence type="ECO:0000313" key="3">
    <source>
        <dbReference type="Proteomes" id="UP000611640"/>
    </source>
</evidence>
<dbReference type="GO" id="GO:0003677">
    <property type="term" value="F:DNA binding"/>
    <property type="evidence" value="ECO:0007669"/>
    <property type="project" value="UniProtKB-KW"/>
</dbReference>
<dbReference type="EMBL" id="AP023355">
    <property type="protein sequence ID" value="BCJ37169.1"/>
    <property type="molecule type" value="Genomic_DNA"/>
</dbReference>
<keyword evidence="3" id="KW-1185">Reference proteome</keyword>
<dbReference type="GO" id="GO:0009307">
    <property type="term" value="P:DNA restriction-modification system"/>
    <property type="evidence" value="ECO:0007669"/>
    <property type="project" value="UniProtKB-KW"/>
</dbReference>
<reference evidence="2 3" key="1">
    <citation type="submission" date="2020-08" db="EMBL/GenBank/DDBJ databases">
        <title>Whole genome shotgun sequence of Actinocatenispora thailandica NBRC 105041.</title>
        <authorList>
            <person name="Komaki H."/>
            <person name="Tamura T."/>
        </authorList>
    </citation>
    <scope>NUCLEOTIDE SEQUENCE [LARGE SCALE GENOMIC DNA]</scope>
    <source>
        <strain evidence="2 3">NBRC 105041</strain>
    </source>
</reference>
<evidence type="ECO:0000259" key="1">
    <source>
        <dbReference type="Pfam" id="PF04313"/>
    </source>
</evidence>
<dbReference type="RefSeq" id="WP_203963422.1">
    <property type="nucleotide sequence ID" value="NZ_AP023355.1"/>
</dbReference>
<dbReference type="InterPro" id="IPR007409">
    <property type="entry name" value="Restrct_endonuc_type1_HsdR_N"/>
</dbReference>
<dbReference type="GO" id="GO:0009035">
    <property type="term" value="F:type I site-specific deoxyribonuclease activity"/>
    <property type="evidence" value="ECO:0007669"/>
    <property type="project" value="UniProtKB-EC"/>
</dbReference>
<dbReference type="Gene3D" id="3.90.1570.50">
    <property type="match status" value="1"/>
</dbReference>
<dbReference type="Proteomes" id="UP000611640">
    <property type="component" value="Chromosome"/>
</dbReference>
<name>A0A7R7DSR4_9ACTN</name>
<evidence type="ECO:0000313" key="2">
    <source>
        <dbReference type="EMBL" id="BCJ37169.1"/>
    </source>
</evidence>
<accession>A0A7R7DSR4</accession>
<gene>
    <name evidence="2" type="ORF">Athai_46720</name>
</gene>